<proteinExistence type="predicted"/>
<accession>A0AAN7W5U0</accession>
<dbReference type="PANTHER" id="PTHR37540:SF5">
    <property type="entry name" value="TRANSCRIPTION FACTOR DOMAIN-CONTAINING PROTEIN"/>
    <property type="match status" value="1"/>
</dbReference>
<reference evidence="1" key="1">
    <citation type="submission" date="2023-08" db="EMBL/GenBank/DDBJ databases">
        <title>Black Yeasts Isolated from many extreme environments.</title>
        <authorList>
            <person name="Coleine C."/>
            <person name="Stajich J.E."/>
            <person name="Selbmann L."/>
        </authorList>
    </citation>
    <scope>NUCLEOTIDE SEQUENCE</scope>
    <source>
        <strain evidence="1">CCFEE 5810</strain>
    </source>
</reference>
<dbReference type="AlphaFoldDB" id="A0AAN7W5U0"/>
<organism evidence="1 2">
    <name type="scientific">Elasticomyces elasticus</name>
    <dbReference type="NCBI Taxonomy" id="574655"/>
    <lineage>
        <taxon>Eukaryota</taxon>
        <taxon>Fungi</taxon>
        <taxon>Dikarya</taxon>
        <taxon>Ascomycota</taxon>
        <taxon>Pezizomycotina</taxon>
        <taxon>Dothideomycetes</taxon>
        <taxon>Dothideomycetidae</taxon>
        <taxon>Mycosphaerellales</taxon>
        <taxon>Teratosphaeriaceae</taxon>
        <taxon>Elasticomyces</taxon>
    </lineage>
</organism>
<evidence type="ECO:0000313" key="2">
    <source>
        <dbReference type="Proteomes" id="UP001310594"/>
    </source>
</evidence>
<dbReference type="EMBL" id="JAVRQU010000015">
    <property type="protein sequence ID" value="KAK5694891.1"/>
    <property type="molecule type" value="Genomic_DNA"/>
</dbReference>
<evidence type="ECO:0008006" key="3">
    <source>
        <dbReference type="Google" id="ProtNLM"/>
    </source>
</evidence>
<evidence type="ECO:0000313" key="1">
    <source>
        <dbReference type="EMBL" id="KAK5694891.1"/>
    </source>
</evidence>
<dbReference type="Pfam" id="PF11951">
    <property type="entry name" value="Fungal_trans_2"/>
    <property type="match status" value="1"/>
</dbReference>
<dbReference type="InterPro" id="IPR021858">
    <property type="entry name" value="Fun_TF"/>
</dbReference>
<protein>
    <recommendedName>
        <fullName evidence="3">Transcription factor domain-containing protein</fullName>
    </recommendedName>
</protein>
<dbReference type="PANTHER" id="PTHR37540">
    <property type="entry name" value="TRANSCRIPTION FACTOR (ACR-2), PUTATIVE-RELATED-RELATED"/>
    <property type="match status" value="1"/>
</dbReference>
<name>A0AAN7W5U0_9PEZI</name>
<dbReference type="Proteomes" id="UP001310594">
    <property type="component" value="Unassembled WGS sequence"/>
</dbReference>
<sequence length="367" mass="41377">MDEGEVGSTALVAEFLKFNSFKGSTFPLKEKIEFEVAEEVYIPWLFNDLAYAHSVFLATSAINDFREGRPFTRTTLYHLKSTIKHLNKKLAKDDGYASDSTTYTIITLAMLSTLFGDLSAVRAHMAGLQRIVGLRGGEESLAKRPKQSFMMNSLDLASSVDSGCFPYYSVEPDDWRSAFSGPPLASDMTSVFLCVVGLVDARLATVFHDLQRLTRLSNTHAQRQSRLKGDLFQHLLGSIQRRLLWLRFSPDQPWSERLRLGMLAFLTTSFRLPGRMVSFQYLASNFRTSCQTLAASTADMQTLAAWLVLVGAMSVFEHSEQWLRAKWSDFAVPGDTWEIARRRMASVAWIDDVHDEPGRLAYAAFTY</sequence>
<comment type="caution">
    <text evidence="1">The sequence shown here is derived from an EMBL/GenBank/DDBJ whole genome shotgun (WGS) entry which is preliminary data.</text>
</comment>
<gene>
    <name evidence="1" type="ORF">LTR97_009482</name>
</gene>